<evidence type="ECO:0000313" key="2">
    <source>
        <dbReference type="EMBL" id="CAA9468874.1"/>
    </source>
</evidence>
<reference evidence="2" key="1">
    <citation type="submission" date="2020-02" db="EMBL/GenBank/DDBJ databases">
        <authorList>
            <person name="Meier V. D."/>
        </authorList>
    </citation>
    <scope>NUCLEOTIDE SEQUENCE</scope>
    <source>
        <strain evidence="2">AVDCRST_MAG05</strain>
    </source>
</reference>
<dbReference type="EMBL" id="CADCVM010000045">
    <property type="protein sequence ID" value="CAA9468874.1"/>
    <property type="molecule type" value="Genomic_DNA"/>
</dbReference>
<feature type="compositionally biased region" description="Basic residues" evidence="1">
    <location>
        <begin position="1"/>
        <end position="15"/>
    </location>
</feature>
<feature type="compositionally biased region" description="Basic and acidic residues" evidence="1">
    <location>
        <begin position="17"/>
        <end position="36"/>
    </location>
</feature>
<evidence type="ECO:0000256" key="1">
    <source>
        <dbReference type="SAM" id="MobiDB-lite"/>
    </source>
</evidence>
<name>A0A6J4RHB7_9ACTN</name>
<proteinExistence type="predicted"/>
<gene>
    <name evidence="2" type="ORF">AVDCRST_MAG05-357</name>
</gene>
<organism evidence="2">
    <name type="scientific">uncultured Rubrobacteraceae bacterium</name>
    <dbReference type="NCBI Taxonomy" id="349277"/>
    <lineage>
        <taxon>Bacteria</taxon>
        <taxon>Bacillati</taxon>
        <taxon>Actinomycetota</taxon>
        <taxon>Rubrobacteria</taxon>
        <taxon>Rubrobacterales</taxon>
        <taxon>Rubrobacteraceae</taxon>
        <taxon>environmental samples</taxon>
    </lineage>
</organism>
<dbReference type="AlphaFoldDB" id="A0A6J4RHB7"/>
<feature type="region of interest" description="Disordered" evidence="1">
    <location>
        <begin position="1"/>
        <end position="66"/>
    </location>
</feature>
<sequence length="66" mass="7102">EESNRRTGRARHGGWRMRGERAIRGGGAGDKRRGNDLESPGAQRRGDHGGAPREGARPPGRDDGTL</sequence>
<accession>A0A6J4RHB7</accession>
<feature type="compositionally biased region" description="Basic and acidic residues" evidence="1">
    <location>
        <begin position="44"/>
        <end position="66"/>
    </location>
</feature>
<protein>
    <submittedName>
        <fullName evidence="2">Uncharacterized protein</fullName>
    </submittedName>
</protein>
<feature type="non-terminal residue" evidence="2">
    <location>
        <position position="1"/>
    </location>
</feature>
<feature type="non-terminal residue" evidence="2">
    <location>
        <position position="66"/>
    </location>
</feature>